<keyword evidence="11" id="KW-0325">Glycoprotein</keyword>
<evidence type="ECO:0000256" key="6">
    <source>
        <dbReference type="ARBA" id="ARBA00022692"/>
    </source>
</evidence>
<dbReference type="Pfam" id="PF00852">
    <property type="entry name" value="Glyco_transf_10"/>
    <property type="match status" value="1"/>
</dbReference>
<evidence type="ECO:0000256" key="13">
    <source>
        <dbReference type="SAM" id="MobiDB-lite"/>
    </source>
</evidence>
<evidence type="ECO:0000313" key="17">
    <source>
        <dbReference type="Proteomes" id="UP001374579"/>
    </source>
</evidence>
<dbReference type="GO" id="GO:0008417">
    <property type="term" value="F:fucosyltransferase activity"/>
    <property type="evidence" value="ECO:0007669"/>
    <property type="project" value="InterPro"/>
</dbReference>
<evidence type="ECO:0000313" key="16">
    <source>
        <dbReference type="EMBL" id="KAK7105599.1"/>
    </source>
</evidence>
<dbReference type="GO" id="GO:0000139">
    <property type="term" value="C:Golgi membrane"/>
    <property type="evidence" value="ECO:0007669"/>
    <property type="project" value="UniProtKB-SubCell"/>
</dbReference>
<keyword evidence="5 12" id="KW-0808">Transferase</keyword>
<comment type="subcellular location">
    <subcellularLocation>
        <location evidence="1">Golgi apparatus membrane</location>
        <topology evidence="1">Single-pass type II membrane protein</topology>
    </subcellularLocation>
    <subcellularLocation>
        <location evidence="12">Golgi apparatus</location>
        <location evidence="12">Golgi stack membrane</location>
        <topology evidence="12">Single-pass type II membrane protein</topology>
    </subcellularLocation>
</comment>
<protein>
    <recommendedName>
        <fullName evidence="12">Fucosyltransferase</fullName>
        <ecNumber evidence="12">2.4.1.-</ecNumber>
    </recommendedName>
</protein>
<dbReference type="PANTHER" id="PTHR48438">
    <property type="entry name" value="ALPHA-(1,3)-FUCOSYLTRANSFERASE C-RELATED"/>
    <property type="match status" value="1"/>
</dbReference>
<evidence type="ECO:0000259" key="14">
    <source>
        <dbReference type="Pfam" id="PF00852"/>
    </source>
</evidence>
<dbReference type="Pfam" id="PF17039">
    <property type="entry name" value="Glyco_tran_10_N"/>
    <property type="match status" value="1"/>
</dbReference>
<keyword evidence="17" id="KW-1185">Reference proteome</keyword>
<dbReference type="InterPro" id="IPR031481">
    <property type="entry name" value="Glyco_tran_10_N"/>
</dbReference>
<dbReference type="Proteomes" id="UP001374579">
    <property type="component" value="Unassembled WGS sequence"/>
</dbReference>
<proteinExistence type="inferred from homology"/>
<comment type="caution">
    <text evidence="16">The sequence shown here is derived from an EMBL/GenBank/DDBJ whole genome shotgun (WGS) entry which is preliminary data.</text>
</comment>
<dbReference type="GO" id="GO:0032580">
    <property type="term" value="C:Golgi cisterna membrane"/>
    <property type="evidence" value="ECO:0007669"/>
    <property type="project" value="UniProtKB-SubCell"/>
</dbReference>
<organism evidence="16 17">
    <name type="scientific">Littorina saxatilis</name>
    <dbReference type="NCBI Taxonomy" id="31220"/>
    <lineage>
        <taxon>Eukaryota</taxon>
        <taxon>Metazoa</taxon>
        <taxon>Spiralia</taxon>
        <taxon>Lophotrochozoa</taxon>
        <taxon>Mollusca</taxon>
        <taxon>Gastropoda</taxon>
        <taxon>Caenogastropoda</taxon>
        <taxon>Littorinimorpha</taxon>
        <taxon>Littorinoidea</taxon>
        <taxon>Littorinidae</taxon>
        <taxon>Littorina</taxon>
    </lineage>
</organism>
<keyword evidence="4 12" id="KW-0328">Glycosyltransferase</keyword>
<dbReference type="AlphaFoldDB" id="A0AAN9BI67"/>
<keyword evidence="7" id="KW-0735">Signal-anchor</keyword>
<comment type="similarity">
    <text evidence="3 12">Belongs to the glycosyltransferase 10 family.</text>
</comment>
<evidence type="ECO:0000256" key="7">
    <source>
        <dbReference type="ARBA" id="ARBA00022968"/>
    </source>
</evidence>
<feature type="domain" description="Fucosyltransferase N-terminal" evidence="15">
    <location>
        <begin position="118"/>
        <end position="225"/>
    </location>
</feature>
<dbReference type="InterPro" id="IPR001503">
    <property type="entry name" value="Glyco_trans_10"/>
</dbReference>
<evidence type="ECO:0000259" key="15">
    <source>
        <dbReference type="Pfam" id="PF17039"/>
    </source>
</evidence>
<evidence type="ECO:0000256" key="4">
    <source>
        <dbReference type="ARBA" id="ARBA00022676"/>
    </source>
</evidence>
<dbReference type="SUPFAM" id="SSF53756">
    <property type="entry name" value="UDP-Glycosyltransferase/glycogen phosphorylase"/>
    <property type="match status" value="1"/>
</dbReference>
<sequence>MRRRRLLRIFAVFVGAWILLCCANLFLFLSPPAPDTMTPYQPLDDVELQQQRHKTASPHSGSTLSPGDELSAGQSGWFHKILRYVRGEEKIPSPYITKPMEFPPKSSLRNYLFGSVSKKTIFVFSRPPWMNVQAEDDFRACAVKTCKLTSDYFALYKSAAVVVDVSHVPRNQYRPSFGKRPDQVWVALSQEAPTHCCHSYSFPGWAGVFNFTMSYRLDSDIFFPVGMLIRKELPPRKNYVAIAARKTKMAAWFVSNCRTQSKRELYVKELQKHIDVDVFGQCGPYNCSKAESERCRELLHTDYRFYLAFENSFCLDYVTEKFFDTYNNTDVIPVVRGHADYDRYFPPGTFINTADFSSPADLATHLKALASDAYRYAAILERKDRYETTYTLDQALCKLCEIVHSPELNSQDHHHTDIAEWFESDVCFDPEDV</sequence>
<evidence type="ECO:0000256" key="3">
    <source>
        <dbReference type="ARBA" id="ARBA00008919"/>
    </source>
</evidence>
<comment type="pathway">
    <text evidence="2">Protein modification; protein glycosylation.</text>
</comment>
<evidence type="ECO:0000256" key="12">
    <source>
        <dbReference type="RuleBase" id="RU003832"/>
    </source>
</evidence>
<dbReference type="PANTHER" id="PTHR48438:SF1">
    <property type="entry name" value="ALPHA-(1,3)-FUCOSYLTRANSFERASE C-RELATED"/>
    <property type="match status" value="1"/>
</dbReference>
<dbReference type="EMBL" id="JBAMIC010000007">
    <property type="protein sequence ID" value="KAK7105599.1"/>
    <property type="molecule type" value="Genomic_DNA"/>
</dbReference>
<feature type="transmembrane region" description="Helical" evidence="12">
    <location>
        <begin position="7"/>
        <end position="29"/>
    </location>
</feature>
<keyword evidence="6 12" id="KW-0812">Transmembrane</keyword>
<evidence type="ECO:0000256" key="5">
    <source>
        <dbReference type="ARBA" id="ARBA00022679"/>
    </source>
</evidence>
<feature type="domain" description="Fucosyltransferase C-terminal" evidence="14">
    <location>
        <begin position="244"/>
        <end position="421"/>
    </location>
</feature>
<reference evidence="16 17" key="1">
    <citation type="submission" date="2024-02" db="EMBL/GenBank/DDBJ databases">
        <title>Chromosome-scale genome assembly of the rough periwinkle Littorina saxatilis.</title>
        <authorList>
            <person name="De Jode A."/>
            <person name="Faria R."/>
            <person name="Formenti G."/>
            <person name="Sims Y."/>
            <person name="Smith T.P."/>
            <person name="Tracey A."/>
            <person name="Wood J.M.D."/>
            <person name="Zagrodzka Z.B."/>
            <person name="Johannesson K."/>
            <person name="Butlin R.K."/>
            <person name="Leder E.H."/>
        </authorList>
    </citation>
    <scope>NUCLEOTIDE SEQUENCE [LARGE SCALE GENOMIC DNA]</scope>
    <source>
        <strain evidence="16">Snail1</strain>
        <tissue evidence="16">Muscle</tissue>
    </source>
</reference>
<dbReference type="InterPro" id="IPR038577">
    <property type="entry name" value="GT10-like_C_sf"/>
</dbReference>
<dbReference type="EC" id="2.4.1.-" evidence="12"/>
<evidence type="ECO:0000256" key="9">
    <source>
        <dbReference type="ARBA" id="ARBA00023034"/>
    </source>
</evidence>
<evidence type="ECO:0000256" key="1">
    <source>
        <dbReference type="ARBA" id="ARBA00004323"/>
    </source>
</evidence>
<evidence type="ECO:0000256" key="10">
    <source>
        <dbReference type="ARBA" id="ARBA00023136"/>
    </source>
</evidence>
<dbReference type="Gene3D" id="3.40.50.11660">
    <property type="entry name" value="Glycosyl transferase family 10, C-terminal domain"/>
    <property type="match status" value="1"/>
</dbReference>
<name>A0AAN9BI67_9CAEN</name>
<evidence type="ECO:0000256" key="2">
    <source>
        <dbReference type="ARBA" id="ARBA00004922"/>
    </source>
</evidence>
<accession>A0AAN9BI67</accession>
<dbReference type="FunFam" id="3.40.50.11660:FF:000004">
    <property type="entry name" value="Glycoprotein 3-alpha-L-fucosyltransferase A"/>
    <property type="match status" value="1"/>
</dbReference>
<feature type="region of interest" description="Disordered" evidence="13">
    <location>
        <begin position="49"/>
        <end position="71"/>
    </location>
</feature>
<keyword evidence="9 12" id="KW-0333">Golgi apparatus</keyword>
<keyword evidence="8 12" id="KW-1133">Transmembrane helix</keyword>
<evidence type="ECO:0000256" key="8">
    <source>
        <dbReference type="ARBA" id="ARBA00022989"/>
    </source>
</evidence>
<keyword evidence="10 12" id="KW-0472">Membrane</keyword>
<dbReference type="InterPro" id="IPR055270">
    <property type="entry name" value="Glyco_tran_10_C"/>
</dbReference>
<gene>
    <name evidence="16" type="ORF">V1264_016958</name>
</gene>
<evidence type="ECO:0000256" key="11">
    <source>
        <dbReference type="ARBA" id="ARBA00023180"/>
    </source>
</evidence>